<evidence type="ECO:0000313" key="1">
    <source>
        <dbReference type="EMBL" id="JAH63047.1"/>
    </source>
</evidence>
<dbReference type="EMBL" id="GBXM01045530">
    <property type="protein sequence ID" value="JAH63047.1"/>
    <property type="molecule type" value="Transcribed_RNA"/>
</dbReference>
<proteinExistence type="predicted"/>
<accession>A0A0E9UBE9</accession>
<reference evidence="1" key="1">
    <citation type="submission" date="2014-11" db="EMBL/GenBank/DDBJ databases">
        <authorList>
            <person name="Amaro Gonzalez C."/>
        </authorList>
    </citation>
    <scope>NUCLEOTIDE SEQUENCE</scope>
</reference>
<name>A0A0E9UBE9_ANGAN</name>
<protein>
    <submittedName>
        <fullName evidence="1">Uncharacterized protein</fullName>
    </submittedName>
</protein>
<dbReference type="AlphaFoldDB" id="A0A0E9UBE9"/>
<reference evidence="1" key="2">
    <citation type="journal article" date="2015" name="Fish Shellfish Immunol.">
        <title>Early steps in the European eel (Anguilla anguilla)-Vibrio vulnificus interaction in the gills: Role of the RtxA13 toxin.</title>
        <authorList>
            <person name="Callol A."/>
            <person name="Pajuelo D."/>
            <person name="Ebbesson L."/>
            <person name="Teles M."/>
            <person name="MacKenzie S."/>
            <person name="Amaro C."/>
        </authorList>
    </citation>
    <scope>NUCLEOTIDE SEQUENCE</scope>
</reference>
<organism evidence="1">
    <name type="scientific">Anguilla anguilla</name>
    <name type="common">European freshwater eel</name>
    <name type="synonym">Muraena anguilla</name>
    <dbReference type="NCBI Taxonomy" id="7936"/>
    <lineage>
        <taxon>Eukaryota</taxon>
        <taxon>Metazoa</taxon>
        <taxon>Chordata</taxon>
        <taxon>Craniata</taxon>
        <taxon>Vertebrata</taxon>
        <taxon>Euteleostomi</taxon>
        <taxon>Actinopterygii</taxon>
        <taxon>Neopterygii</taxon>
        <taxon>Teleostei</taxon>
        <taxon>Anguilliformes</taxon>
        <taxon>Anguillidae</taxon>
        <taxon>Anguilla</taxon>
    </lineage>
</organism>
<sequence length="22" mass="2373">MYAISLTQLTVSRGSLYPASLT</sequence>